<dbReference type="Gene3D" id="3.40.190.10">
    <property type="entry name" value="Periplasmic binding protein-like II"/>
    <property type="match status" value="2"/>
</dbReference>
<dbReference type="PIRSF" id="PIRSF002854">
    <property type="entry name" value="MetQ"/>
    <property type="match status" value="1"/>
</dbReference>
<dbReference type="AlphaFoldDB" id="A0A543FWM3"/>
<dbReference type="SUPFAM" id="SSF53850">
    <property type="entry name" value="Periplasmic binding protein-like II"/>
    <property type="match status" value="1"/>
</dbReference>
<comment type="subcellular location">
    <subcellularLocation>
        <location evidence="1">Membrane</location>
        <topology evidence="1">Lipid-anchor</topology>
    </subcellularLocation>
</comment>
<dbReference type="OrthoDB" id="9812878at2"/>
<evidence type="ECO:0000256" key="4">
    <source>
        <dbReference type="ARBA" id="ARBA00023139"/>
    </source>
</evidence>
<dbReference type="PANTHER" id="PTHR30429">
    <property type="entry name" value="D-METHIONINE-BINDING LIPOPROTEIN METQ"/>
    <property type="match status" value="1"/>
</dbReference>
<organism evidence="9 10">
    <name type="scientific">Pseudonocardia cypriaca</name>
    <dbReference type="NCBI Taxonomy" id="882449"/>
    <lineage>
        <taxon>Bacteria</taxon>
        <taxon>Bacillati</taxon>
        <taxon>Actinomycetota</taxon>
        <taxon>Actinomycetes</taxon>
        <taxon>Pseudonocardiales</taxon>
        <taxon>Pseudonocardiaceae</taxon>
        <taxon>Pseudonocardia</taxon>
    </lineage>
</organism>
<feature type="signal peptide" evidence="8">
    <location>
        <begin position="1"/>
        <end position="21"/>
    </location>
</feature>
<keyword evidence="4" id="KW-0564">Palmitate</keyword>
<dbReference type="Pfam" id="PF03180">
    <property type="entry name" value="Lipoprotein_9"/>
    <property type="match status" value="1"/>
</dbReference>
<dbReference type="PROSITE" id="PS51257">
    <property type="entry name" value="PROKAR_LIPOPROTEIN"/>
    <property type="match status" value="1"/>
</dbReference>
<evidence type="ECO:0000256" key="6">
    <source>
        <dbReference type="PIRNR" id="PIRNR002854"/>
    </source>
</evidence>
<sequence>MRLRSAVVSTVAALAAVVTLAACGGSAPQQAPAPADPAAALRVGVSPTPHGQILRYVAEQLAPARDLKIDVVEFTDYVQPNTALVDGSLDANYFQTVPYLDEFKSTSGADLAWIAPVHVEPLGLYSRKVTDLAALPDGATIGIANDATNEARGLRLLAANGLITLEPGSDTTATPRDIATNPKNLQFSELEAAQLPRSLEDTDASVVNGNYAIDAGLSPADDALVLESAENNPNANGLVTRSELQADPRITTLAELLQSQEVKTYIQQNFAGAVIPV</sequence>
<keyword evidence="2 8" id="KW-0732">Signal</keyword>
<dbReference type="CDD" id="cd13597">
    <property type="entry name" value="PBP2_lipoprotein_Tp32"/>
    <property type="match status" value="1"/>
</dbReference>
<feature type="lipid moiety-binding region" description="S-diacylglycerol cysteine" evidence="7">
    <location>
        <position position="23"/>
    </location>
</feature>
<feature type="chain" id="PRO_5039554712" description="Lipoprotein" evidence="8">
    <location>
        <begin position="22"/>
        <end position="277"/>
    </location>
</feature>
<dbReference type="EMBL" id="VFPH01000002">
    <property type="protein sequence ID" value="TQM38237.1"/>
    <property type="molecule type" value="Genomic_DNA"/>
</dbReference>
<evidence type="ECO:0000256" key="2">
    <source>
        <dbReference type="ARBA" id="ARBA00022729"/>
    </source>
</evidence>
<name>A0A543FWM3_9PSEU</name>
<evidence type="ECO:0000256" key="5">
    <source>
        <dbReference type="ARBA" id="ARBA00023288"/>
    </source>
</evidence>
<reference evidence="9 10" key="1">
    <citation type="submission" date="2019-06" db="EMBL/GenBank/DDBJ databases">
        <title>Sequencing the genomes of 1000 actinobacteria strains.</title>
        <authorList>
            <person name="Klenk H.-P."/>
        </authorList>
    </citation>
    <scope>NUCLEOTIDE SEQUENCE [LARGE SCALE GENOMIC DNA]</scope>
    <source>
        <strain evidence="9 10">DSM 45511</strain>
    </source>
</reference>
<dbReference type="GO" id="GO:0016020">
    <property type="term" value="C:membrane"/>
    <property type="evidence" value="ECO:0007669"/>
    <property type="project" value="UniProtKB-SubCell"/>
</dbReference>
<keyword evidence="5 6" id="KW-0449">Lipoprotein</keyword>
<protein>
    <recommendedName>
        <fullName evidence="6">Lipoprotein</fullName>
    </recommendedName>
</protein>
<evidence type="ECO:0000256" key="7">
    <source>
        <dbReference type="PIRSR" id="PIRSR002854-1"/>
    </source>
</evidence>
<evidence type="ECO:0000256" key="1">
    <source>
        <dbReference type="ARBA" id="ARBA00004635"/>
    </source>
</evidence>
<dbReference type="RefSeq" id="WP_142104934.1">
    <property type="nucleotide sequence ID" value="NZ_VFPH01000002.1"/>
</dbReference>
<evidence type="ECO:0000313" key="10">
    <source>
        <dbReference type="Proteomes" id="UP000319818"/>
    </source>
</evidence>
<evidence type="ECO:0000256" key="8">
    <source>
        <dbReference type="SAM" id="SignalP"/>
    </source>
</evidence>
<comment type="caution">
    <text evidence="9">The sequence shown here is derived from an EMBL/GenBank/DDBJ whole genome shotgun (WGS) entry which is preliminary data.</text>
</comment>
<evidence type="ECO:0000313" key="9">
    <source>
        <dbReference type="EMBL" id="TQM38237.1"/>
    </source>
</evidence>
<dbReference type="PANTHER" id="PTHR30429:SF0">
    <property type="entry name" value="METHIONINE-BINDING LIPOPROTEIN METQ"/>
    <property type="match status" value="1"/>
</dbReference>
<keyword evidence="10" id="KW-1185">Reference proteome</keyword>
<dbReference type="InterPro" id="IPR004872">
    <property type="entry name" value="Lipoprotein_NlpA"/>
</dbReference>
<proteinExistence type="inferred from homology"/>
<dbReference type="Proteomes" id="UP000319818">
    <property type="component" value="Unassembled WGS sequence"/>
</dbReference>
<comment type="similarity">
    <text evidence="6">Belongs to the nlpA lipoprotein family.</text>
</comment>
<gene>
    <name evidence="9" type="ORF">FB388_5467</name>
</gene>
<accession>A0A543FWM3</accession>
<keyword evidence="3" id="KW-0472">Membrane</keyword>
<evidence type="ECO:0000256" key="3">
    <source>
        <dbReference type="ARBA" id="ARBA00023136"/>
    </source>
</evidence>